<proteinExistence type="predicted"/>
<feature type="region of interest" description="Disordered" evidence="4">
    <location>
        <begin position="967"/>
        <end position="1001"/>
    </location>
</feature>
<dbReference type="InterPro" id="IPR019786">
    <property type="entry name" value="Zinc_finger_PHD-type_CS"/>
</dbReference>
<dbReference type="SMART" id="SM00249">
    <property type="entry name" value="PHD"/>
    <property type="match status" value="1"/>
</dbReference>
<dbReference type="PROSITE" id="PS01359">
    <property type="entry name" value="ZF_PHD_1"/>
    <property type="match status" value="1"/>
</dbReference>
<dbReference type="InterPro" id="IPR013083">
    <property type="entry name" value="Znf_RING/FYVE/PHD"/>
</dbReference>
<dbReference type="GO" id="GO:0008270">
    <property type="term" value="F:zinc ion binding"/>
    <property type="evidence" value="ECO:0007669"/>
    <property type="project" value="UniProtKB-KW"/>
</dbReference>
<dbReference type="CDD" id="cd15489">
    <property type="entry name" value="PHD_SF"/>
    <property type="match status" value="1"/>
</dbReference>
<evidence type="ECO:0000259" key="5">
    <source>
        <dbReference type="SMART" id="SM00249"/>
    </source>
</evidence>
<protein>
    <recommendedName>
        <fullName evidence="5">Zinc finger PHD-type domain-containing protein</fullName>
    </recommendedName>
</protein>
<feature type="compositionally biased region" description="Polar residues" evidence="4">
    <location>
        <begin position="975"/>
        <end position="1001"/>
    </location>
</feature>
<feature type="region of interest" description="Disordered" evidence="4">
    <location>
        <begin position="1"/>
        <end position="53"/>
    </location>
</feature>
<evidence type="ECO:0000313" key="6">
    <source>
        <dbReference type="EMBL" id="CRZ01178.1"/>
    </source>
</evidence>
<dbReference type="EMBL" id="HACM01000736">
    <property type="protein sequence ID" value="CRZ01178.1"/>
    <property type="molecule type" value="Transcribed_RNA"/>
</dbReference>
<evidence type="ECO:0000256" key="4">
    <source>
        <dbReference type="SAM" id="MobiDB-lite"/>
    </source>
</evidence>
<feature type="domain" description="Zinc finger PHD-type" evidence="5">
    <location>
        <begin position="778"/>
        <end position="836"/>
    </location>
</feature>
<organism evidence="6">
    <name type="scientific">Spongospora subterranea</name>
    <dbReference type="NCBI Taxonomy" id="70186"/>
    <lineage>
        <taxon>Eukaryota</taxon>
        <taxon>Sar</taxon>
        <taxon>Rhizaria</taxon>
        <taxon>Endomyxa</taxon>
        <taxon>Phytomyxea</taxon>
        <taxon>Plasmodiophorida</taxon>
        <taxon>Plasmodiophoridae</taxon>
        <taxon>Spongospora</taxon>
    </lineage>
</organism>
<dbReference type="InterPro" id="IPR011011">
    <property type="entry name" value="Znf_FYVE_PHD"/>
</dbReference>
<feature type="compositionally biased region" description="Basic and acidic residues" evidence="4">
    <location>
        <begin position="44"/>
        <end position="53"/>
    </location>
</feature>
<keyword evidence="3" id="KW-0862">Zinc</keyword>
<keyword evidence="1" id="KW-0479">Metal-binding</keyword>
<dbReference type="AlphaFoldDB" id="A0A0H5QGM6"/>
<keyword evidence="2" id="KW-0863">Zinc-finger</keyword>
<evidence type="ECO:0000256" key="3">
    <source>
        <dbReference type="ARBA" id="ARBA00022833"/>
    </source>
</evidence>
<sequence length="1001" mass="111852">MVDSSSLSSEEEQTSFQKPTASGAGGTTSASDDDDASVTPYPYHEPRISPDRFQARVPTSIQVSREVYNSEHAAPRQIWARDRVPASSVSSFLEKAFHRAPFIADEQSLLSALNENNYESDAAVKTIPRSRLSPSDSSHWGTLWMRKMIECGGNLQELEAGLKAIQTSSPMDIDRHLLRRCKQLRDRAMEFNVQMREASLSERPLLGLGRLRNIIQTYTSSNFVDTPALQRAVLALHTGKSAKRRLNQCTKLQELHIKNHDMTLDEATRLHESVQKDAPFVSFPQLQLLKQAIKTTRRVIENEEKRNDHRASLRTPLGVVKRSDIVSKTADKSMFQLFIQFEELLKRRGDNRVSLAKLLAFASQFDSSYCEQFNSTYANLATTRLTTIESLREHLREAIASKGKELSLKDCQFLLKELADKLCCVTDEEERLKLMVTNTTVVVEKIVDMHRFYFEGKFVASSAIELLCAQLCAPGIAHVSWSGDERTCPITWLRNIRQFSIWATDRVSNHAVTKQSAIELLARVRAARIYMPSLQAECHRIIMKSQAISPTVAIPLELDHNLIPIASNTPLPATEPTVSATNHPQQLQSQPFAQAGVRKMPNVEKTQSLVAAVEAHPEPFRQQTMITESQKDKIILHVENWILKSRTLLSHVQNDDQIRKHIAEGKALPFELSEHLSKLEDRLWENSWLQRVVKCHDLLTQTTLLAEAKPRVSSRIEHTVSVLQNHIKISRKWVESVRYILGRFFQDADRILMPLPDNNAGTTASCGLRTAVSYPAPECMCFRSRNVALKGDTVTIQPLVSCSRCSATFHSSCLGFAPVSKVEAPSAGSYICMRCSSTNKLRYSFADLYPPRVEDAALGNRGPRLDMLESLMLNLPPKLITPEKTSFVLFVRTAQVWASRVKSALKDRNATVQSLRDLYLDGEGVRVILDERGALAQAIHSRAILVSSVVCTPAATVADAEADAASSSSSSTVSFARNQSNPTSLALTSTSPHQYVTSSLK</sequence>
<dbReference type="SUPFAM" id="SSF57903">
    <property type="entry name" value="FYVE/PHD zinc finger"/>
    <property type="match status" value="1"/>
</dbReference>
<evidence type="ECO:0000256" key="2">
    <source>
        <dbReference type="ARBA" id="ARBA00022771"/>
    </source>
</evidence>
<name>A0A0H5QGM6_9EUKA</name>
<dbReference type="Gene3D" id="3.30.40.10">
    <property type="entry name" value="Zinc/RING finger domain, C3HC4 (zinc finger)"/>
    <property type="match status" value="1"/>
</dbReference>
<dbReference type="InterPro" id="IPR001965">
    <property type="entry name" value="Znf_PHD"/>
</dbReference>
<accession>A0A0H5QGM6</accession>
<evidence type="ECO:0000256" key="1">
    <source>
        <dbReference type="ARBA" id="ARBA00022723"/>
    </source>
</evidence>
<reference evidence="6" key="1">
    <citation type="submission" date="2015-04" db="EMBL/GenBank/DDBJ databases">
        <title>The genome sequence of the plant pathogenic Rhizarian Plasmodiophora brassicae reveals insights in its biotrophic life cycle and the origin of chitin synthesis.</title>
        <authorList>
            <person name="Schwelm A."/>
            <person name="Fogelqvist J."/>
            <person name="Knaust A."/>
            <person name="Julke S."/>
            <person name="Lilja T."/>
            <person name="Dhandapani V."/>
            <person name="Bonilla-Rosso G."/>
            <person name="Karlsson M."/>
            <person name="Shevchenko A."/>
            <person name="Choi S.R."/>
            <person name="Kim H.G."/>
            <person name="Park J.Y."/>
            <person name="Lim Y.P."/>
            <person name="Ludwig-Muller J."/>
            <person name="Dixelius C."/>
        </authorList>
    </citation>
    <scope>NUCLEOTIDE SEQUENCE</scope>
    <source>
        <tissue evidence="6">Potato root galls</tissue>
    </source>
</reference>